<dbReference type="PROSITE" id="PS50092">
    <property type="entry name" value="TSP1"/>
    <property type="match status" value="1"/>
</dbReference>
<evidence type="ECO:0000313" key="7">
    <source>
        <dbReference type="Proteomes" id="UP001164746"/>
    </source>
</evidence>
<dbReference type="Gene3D" id="2.60.120.40">
    <property type="match status" value="1"/>
</dbReference>
<reference evidence="6" key="1">
    <citation type="submission" date="2022-11" db="EMBL/GenBank/DDBJ databases">
        <title>Centuries of genome instability and evolution in soft-shell clam transmissible cancer (bioRxiv).</title>
        <authorList>
            <person name="Hart S.F.M."/>
            <person name="Yonemitsu M.A."/>
            <person name="Giersch R.M."/>
            <person name="Beal B.F."/>
            <person name="Arriagada G."/>
            <person name="Davis B.W."/>
            <person name="Ostrander E.A."/>
            <person name="Goff S.P."/>
            <person name="Metzger M.J."/>
        </authorList>
    </citation>
    <scope>NUCLEOTIDE SEQUENCE</scope>
    <source>
        <strain evidence="6">MELC-2E11</strain>
        <tissue evidence="6">Siphon/mantle</tissue>
    </source>
</reference>
<evidence type="ECO:0000256" key="3">
    <source>
        <dbReference type="ARBA" id="ARBA00022729"/>
    </source>
</evidence>
<dbReference type="EMBL" id="CP111018">
    <property type="protein sequence ID" value="WAR11235.1"/>
    <property type="molecule type" value="Genomic_DNA"/>
</dbReference>
<dbReference type="SMART" id="SM00110">
    <property type="entry name" value="C1Q"/>
    <property type="match status" value="1"/>
</dbReference>
<evidence type="ECO:0000256" key="2">
    <source>
        <dbReference type="ARBA" id="ARBA00022525"/>
    </source>
</evidence>
<dbReference type="InterPro" id="IPR036383">
    <property type="entry name" value="TSP1_rpt_sf"/>
</dbReference>
<dbReference type="PRINTS" id="PR01705">
    <property type="entry name" value="TSP1REPEAT"/>
</dbReference>
<feature type="non-terminal residue" evidence="6">
    <location>
        <position position="1"/>
    </location>
</feature>
<accession>A0ABY7EN17</accession>
<organism evidence="6 7">
    <name type="scientific">Mya arenaria</name>
    <name type="common">Soft-shell clam</name>
    <dbReference type="NCBI Taxonomy" id="6604"/>
    <lineage>
        <taxon>Eukaryota</taxon>
        <taxon>Metazoa</taxon>
        <taxon>Spiralia</taxon>
        <taxon>Lophotrochozoa</taxon>
        <taxon>Mollusca</taxon>
        <taxon>Bivalvia</taxon>
        <taxon>Autobranchia</taxon>
        <taxon>Heteroconchia</taxon>
        <taxon>Euheterodonta</taxon>
        <taxon>Imparidentia</taxon>
        <taxon>Neoheterodontei</taxon>
        <taxon>Myida</taxon>
        <taxon>Myoidea</taxon>
        <taxon>Myidae</taxon>
        <taxon>Mya</taxon>
    </lineage>
</organism>
<gene>
    <name evidence="6" type="ORF">MAR_036311</name>
</gene>
<dbReference type="SUPFAM" id="SSF49842">
    <property type="entry name" value="TNF-like"/>
    <property type="match status" value="1"/>
</dbReference>
<dbReference type="Proteomes" id="UP001164746">
    <property type="component" value="Chromosome 7"/>
</dbReference>
<evidence type="ECO:0000256" key="4">
    <source>
        <dbReference type="SAM" id="SignalP"/>
    </source>
</evidence>
<evidence type="ECO:0000313" key="6">
    <source>
        <dbReference type="EMBL" id="WAR11235.1"/>
    </source>
</evidence>
<comment type="subcellular location">
    <subcellularLocation>
        <location evidence="1">Secreted</location>
    </subcellularLocation>
</comment>
<dbReference type="SMART" id="SM00209">
    <property type="entry name" value="TSP1"/>
    <property type="match status" value="1"/>
</dbReference>
<dbReference type="PROSITE" id="PS50871">
    <property type="entry name" value="C1Q"/>
    <property type="match status" value="1"/>
</dbReference>
<evidence type="ECO:0000256" key="1">
    <source>
        <dbReference type="ARBA" id="ARBA00004613"/>
    </source>
</evidence>
<dbReference type="InterPro" id="IPR050822">
    <property type="entry name" value="Cerebellin_Synaptic_Org"/>
</dbReference>
<keyword evidence="2" id="KW-0964">Secreted</keyword>
<dbReference type="InterPro" id="IPR008983">
    <property type="entry name" value="Tumour_necrosis_fac-like_dom"/>
</dbReference>
<feature type="chain" id="PRO_5045543918" evidence="4">
    <location>
        <begin position="24"/>
        <end position="274"/>
    </location>
</feature>
<dbReference type="PANTHER" id="PTHR22923">
    <property type="entry name" value="CEREBELLIN-RELATED"/>
    <property type="match status" value="1"/>
</dbReference>
<name>A0ABY7EN17_MYAAR</name>
<dbReference type="SUPFAM" id="SSF82895">
    <property type="entry name" value="TSP-1 type 1 repeat"/>
    <property type="match status" value="1"/>
</dbReference>
<keyword evidence="3 4" id="KW-0732">Signal</keyword>
<dbReference type="Gene3D" id="2.20.100.10">
    <property type="entry name" value="Thrombospondin type-1 (TSP1) repeat"/>
    <property type="match status" value="1"/>
</dbReference>
<dbReference type="Pfam" id="PF00090">
    <property type="entry name" value="TSP_1"/>
    <property type="match status" value="1"/>
</dbReference>
<dbReference type="InterPro" id="IPR001073">
    <property type="entry name" value="C1q_dom"/>
</dbReference>
<dbReference type="InterPro" id="IPR000884">
    <property type="entry name" value="TSP1_rpt"/>
</dbReference>
<evidence type="ECO:0000259" key="5">
    <source>
        <dbReference type="PROSITE" id="PS50871"/>
    </source>
</evidence>
<protein>
    <submittedName>
        <fullName evidence="6">TSP2-like protein</fullName>
    </submittedName>
</protein>
<dbReference type="PANTHER" id="PTHR22923:SF102">
    <property type="entry name" value="CEREBELLIN 13-RELATED"/>
    <property type="match status" value="1"/>
</dbReference>
<feature type="signal peptide" evidence="4">
    <location>
        <begin position="1"/>
        <end position="23"/>
    </location>
</feature>
<dbReference type="Pfam" id="PF00386">
    <property type="entry name" value="C1q"/>
    <property type="match status" value="1"/>
</dbReference>
<feature type="domain" description="C1q" evidence="5">
    <location>
        <begin position="154"/>
        <end position="274"/>
    </location>
</feature>
<proteinExistence type="predicted"/>
<keyword evidence="7" id="KW-1185">Reference proteome</keyword>
<sequence>MDTLILGVAILILYILLLNKAIAEEPKCYSRFDYDEKLIEKMIRAEIKLEEFAKRMDLNDATVGDIKTDVRNNIQTTKEDVSMDLNDFIQKYVASTTDGGWSDWSSWNTCAVSCGVSMVTRSRSCDNPAPIKFGRQCVGNDREWKTCEVKKCNGQTDKMAFYASLSNDISRTTVNTPLVFNDVITSVGDGYEPSTGVFTAPSDGLFVFSLTVRQHGYSDDRGYEGSFSIKKGDTVVMKVYPDMHSKDNEFDTASGTSVLELSKEDTVYVVADNR</sequence>